<evidence type="ECO:0008006" key="3">
    <source>
        <dbReference type="Google" id="ProtNLM"/>
    </source>
</evidence>
<proteinExistence type="predicted"/>
<dbReference type="RefSeq" id="WP_345199093.1">
    <property type="nucleotide sequence ID" value="NZ_BAABFL010000477.1"/>
</dbReference>
<comment type="caution">
    <text evidence="1">The sequence shown here is derived from an EMBL/GenBank/DDBJ whole genome shotgun (WGS) entry which is preliminary data.</text>
</comment>
<accession>A0ABP8VB83</accession>
<organism evidence="1 2">
    <name type="scientific">Kistimonas scapharcae</name>
    <dbReference type="NCBI Taxonomy" id="1036133"/>
    <lineage>
        <taxon>Bacteria</taxon>
        <taxon>Pseudomonadati</taxon>
        <taxon>Pseudomonadota</taxon>
        <taxon>Gammaproteobacteria</taxon>
        <taxon>Oceanospirillales</taxon>
        <taxon>Endozoicomonadaceae</taxon>
        <taxon>Kistimonas</taxon>
    </lineage>
</organism>
<keyword evidence="2" id="KW-1185">Reference proteome</keyword>
<dbReference type="Proteomes" id="UP001500604">
    <property type="component" value="Unassembled WGS sequence"/>
</dbReference>
<gene>
    <name evidence="1" type="ORF">GCM10023116_47940</name>
</gene>
<name>A0ABP8VB83_9GAMM</name>
<reference evidence="2" key="1">
    <citation type="journal article" date="2019" name="Int. J. Syst. Evol. Microbiol.">
        <title>The Global Catalogue of Microorganisms (GCM) 10K type strain sequencing project: providing services to taxonomists for standard genome sequencing and annotation.</title>
        <authorList>
            <consortium name="The Broad Institute Genomics Platform"/>
            <consortium name="The Broad Institute Genome Sequencing Center for Infectious Disease"/>
            <person name="Wu L."/>
            <person name="Ma J."/>
        </authorList>
    </citation>
    <scope>NUCLEOTIDE SEQUENCE [LARGE SCALE GENOMIC DNA]</scope>
    <source>
        <strain evidence="2">JCM 17805</strain>
    </source>
</reference>
<evidence type="ECO:0000313" key="1">
    <source>
        <dbReference type="EMBL" id="GAA4652510.1"/>
    </source>
</evidence>
<sequence>MPINAYKSKTHLTIGDTIRYRPAFGRGEPVSGTIASMELTPRPREKYGVSVDRINVEAVRDNLVVFTFGEGRWCYSEQVILDE</sequence>
<dbReference type="EMBL" id="BAABFL010000477">
    <property type="protein sequence ID" value="GAA4652510.1"/>
    <property type="molecule type" value="Genomic_DNA"/>
</dbReference>
<protein>
    <recommendedName>
        <fullName evidence="3">Hypervirulence associated protein TUDOR domain-containing protein</fullName>
    </recommendedName>
</protein>
<evidence type="ECO:0000313" key="2">
    <source>
        <dbReference type="Proteomes" id="UP001500604"/>
    </source>
</evidence>